<feature type="chain" id="PRO_5006135643" evidence="2">
    <location>
        <begin position="22"/>
        <end position="413"/>
    </location>
</feature>
<evidence type="ECO:0000313" key="3">
    <source>
        <dbReference type="EMBL" id="KPM44475.1"/>
    </source>
</evidence>
<evidence type="ECO:0000256" key="1">
    <source>
        <dbReference type="SAM" id="MobiDB-lite"/>
    </source>
</evidence>
<keyword evidence="2" id="KW-0732">Signal</keyword>
<sequence length="413" mass="45852">MVLLQSLVLSLLAVHLPLVSASPLLAERKINCANSKVKSLVKTAKAVAGKTISPFCSSYLHYKSTTKTITETYTQQEAEWHFVTSGTDTYLEEATTKVSATTTMSFTEAVYADLKKRAAEATAVPAPTQPPVPAMAPAQVTQAAEPDDDQDDQDIHERAVPQKLKVGYGGSVLGFPASIVSEACSCLVSKPKPATETTYFVVTTLIPVTETVAETYTTSTSSYTWHDYSHVSIVRTKTLSKPTNCGTEAQPTFFIQMRDVSPVNKDKWNNNYISLVESIEWRGVENDCGFLPTPYKNHAVLVTLEPGTGYLREVRGGRYLNTDYFSDFQEVFFNSKKWIDARTFLYIKCVIVKSGSDRELQCSVPNGFWKLAVWQTCPLYVEYYMNPIIFGAEWSAESPDCLEKKLYVVDACT</sequence>
<keyword evidence="4" id="KW-1185">Reference proteome</keyword>
<evidence type="ECO:0000256" key="2">
    <source>
        <dbReference type="SAM" id="SignalP"/>
    </source>
</evidence>
<dbReference type="Proteomes" id="UP000050424">
    <property type="component" value="Unassembled WGS sequence"/>
</dbReference>
<protein>
    <submittedName>
        <fullName evidence="3">Uncharacterized protein</fullName>
    </submittedName>
</protein>
<accession>A0A0P7BCD3</accession>
<dbReference type="EMBL" id="LKCW01000019">
    <property type="protein sequence ID" value="KPM44475.1"/>
    <property type="molecule type" value="Genomic_DNA"/>
</dbReference>
<dbReference type="AlphaFoldDB" id="A0A0P7BCD3"/>
<comment type="caution">
    <text evidence="3">The sequence shown here is derived from an EMBL/GenBank/DDBJ whole genome shotgun (WGS) entry which is preliminary data.</text>
</comment>
<feature type="region of interest" description="Disordered" evidence="1">
    <location>
        <begin position="122"/>
        <end position="153"/>
    </location>
</feature>
<name>A0A0P7BCD3_9HYPO</name>
<organism evidence="3 4">
    <name type="scientific">Neonectria ditissima</name>
    <dbReference type="NCBI Taxonomy" id="78410"/>
    <lineage>
        <taxon>Eukaryota</taxon>
        <taxon>Fungi</taxon>
        <taxon>Dikarya</taxon>
        <taxon>Ascomycota</taxon>
        <taxon>Pezizomycotina</taxon>
        <taxon>Sordariomycetes</taxon>
        <taxon>Hypocreomycetidae</taxon>
        <taxon>Hypocreales</taxon>
        <taxon>Nectriaceae</taxon>
        <taxon>Neonectria</taxon>
    </lineage>
</organism>
<dbReference type="OrthoDB" id="5104461at2759"/>
<feature type="signal peptide" evidence="2">
    <location>
        <begin position="1"/>
        <end position="21"/>
    </location>
</feature>
<evidence type="ECO:0000313" key="4">
    <source>
        <dbReference type="Proteomes" id="UP000050424"/>
    </source>
</evidence>
<gene>
    <name evidence="3" type="ORF">AK830_g2079</name>
</gene>
<reference evidence="3 4" key="1">
    <citation type="submission" date="2015-09" db="EMBL/GenBank/DDBJ databases">
        <title>Draft genome of a European isolate of the apple canker pathogen Neonectria ditissima.</title>
        <authorList>
            <person name="Gomez-Cortecero A."/>
            <person name="Harrison R.J."/>
            <person name="Armitage A.D."/>
        </authorList>
    </citation>
    <scope>NUCLEOTIDE SEQUENCE [LARGE SCALE GENOMIC DNA]</scope>
    <source>
        <strain evidence="3 4">R09/05</strain>
    </source>
</reference>
<feature type="compositionally biased region" description="Low complexity" evidence="1">
    <location>
        <begin position="135"/>
        <end position="144"/>
    </location>
</feature>
<proteinExistence type="predicted"/>